<keyword evidence="2" id="KW-1185">Reference proteome</keyword>
<accession>G2GYJ7</accession>
<dbReference type="Proteomes" id="UP000004116">
    <property type="component" value="Unassembled WGS sequence"/>
</dbReference>
<reference evidence="1 2" key="1">
    <citation type="journal article" date="2012" name="Genome Res.">
        <title>Genomic basis of endosymbiont-conferred protection against an insect parasitoid.</title>
        <authorList>
            <person name="Hansen A.K."/>
            <person name="Vorburger C."/>
            <person name="Moran N.A."/>
        </authorList>
    </citation>
    <scope>NUCLEOTIDE SEQUENCE [LARGE SCALE GENOMIC DNA]</scope>
    <source>
        <strain evidence="2">R5.15</strain>
    </source>
</reference>
<evidence type="ECO:0000313" key="1">
    <source>
        <dbReference type="EMBL" id="EGY29181.1"/>
    </source>
</evidence>
<name>G2GYJ7_9ENTR</name>
<organism evidence="1 2">
    <name type="scientific">Candidatus Regiella insecticola 5.15</name>
    <dbReference type="NCBI Taxonomy" id="1005043"/>
    <lineage>
        <taxon>Bacteria</taxon>
        <taxon>Pseudomonadati</taxon>
        <taxon>Pseudomonadota</taxon>
        <taxon>Gammaproteobacteria</taxon>
        <taxon>Enterobacterales</taxon>
        <taxon>Enterobacteriaceae</taxon>
        <taxon>aphid secondary symbionts</taxon>
        <taxon>Candidatus Regiella</taxon>
    </lineage>
</organism>
<dbReference type="EMBL" id="AGCA01000215">
    <property type="protein sequence ID" value="EGY29181.1"/>
    <property type="molecule type" value="Genomic_DNA"/>
</dbReference>
<protein>
    <submittedName>
        <fullName evidence="1">Uncharacterized protein</fullName>
    </submittedName>
</protein>
<gene>
    <name evidence="1" type="ORF">Rin_00008590</name>
</gene>
<sequence length="47" mass="5503">KNKKYIFNYLLTLLVDLETIYGISVFKINIEKGVMFLLAIFCRGDLM</sequence>
<feature type="non-terminal residue" evidence="1">
    <location>
        <position position="1"/>
    </location>
</feature>
<proteinExistence type="predicted"/>
<evidence type="ECO:0000313" key="2">
    <source>
        <dbReference type="Proteomes" id="UP000004116"/>
    </source>
</evidence>
<comment type="caution">
    <text evidence="1">The sequence shown here is derived from an EMBL/GenBank/DDBJ whole genome shotgun (WGS) entry which is preliminary data.</text>
</comment>
<dbReference type="AlphaFoldDB" id="G2GYJ7"/>